<protein>
    <submittedName>
        <fullName evidence="1">Ribonuclease H protein</fullName>
    </submittedName>
</protein>
<name>A0ACB8M2K2_CITSI</name>
<keyword evidence="2" id="KW-1185">Reference proteome</keyword>
<organism evidence="1 2">
    <name type="scientific">Citrus sinensis</name>
    <name type="common">Sweet orange</name>
    <name type="synonym">Citrus aurantium var. sinensis</name>
    <dbReference type="NCBI Taxonomy" id="2711"/>
    <lineage>
        <taxon>Eukaryota</taxon>
        <taxon>Viridiplantae</taxon>
        <taxon>Streptophyta</taxon>
        <taxon>Embryophyta</taxon>
        <taxon>Tracheophyta</taxon>
        <taxon>Spermatophyta</taxon>
        <taxon>Magnoliopsida</taxon>
        <taxon>eudicotyledons</taxon>
        <taxon>Gunneridae</taxon>
        <taxon>Pentapetalae</taxon>
        <taxon>rosids</taxon>
        <taxon>malvids</taxon>
        <taxon>Sapindales</taxon>
        <taxon>Rutaceae</taxon>
        <taxon>Aurantioideae</taxon>
        <taxon>Citrus</taxon>
    </lineage>
</organism>
<reference evidence="2" key="1">
    <citation type="journal article" date="2023" name="Hortic. Res.">
        <title>A chromosome-level phased genome enabling allele-level studies in sweet orange: a case study on citrus Huanglongbing tolerance.</title>
        <authorList>
            <person name="Wu B."/>
            <person name="Yu Q."/>
            <person name="Deng Z."/>
            <person name="Duan Y."/>
            <person name="Luo F."/>
            <person name="Gmitter F. Jr."/>
        </authorList>
    </citation>
    <scope>NUCLEOTIDE SEQUENCE [LARGE SCALE GENOMIC DNA]</scope>
    <source>
        <strain evidence="2">cv. Valencia</strain>
    </source>
</reference>
<accession>A0ACB8M2K2</accession>
<sequence length="571" mass="65543">MAAWLTDSRFTDFMKTHWNNEMPYYRAVSEFIQHVQHWNKNSFGNIFQRKKILLARIGGVQRALERRSLCSLYRLEAKLKRELEEAEDGRWLYDMDAIKQQATNFFSNLYTSEQGVYTPYQICGAFPRIDDYRLESLATEIEEKEIRHAVFNMSPLKAPGELNLPTMLINLIVECITTAMMNVLWNGELSSEFHPGRGVRQGDPLSPHLLPNNTFLKIASVHPPTASHRADSFFWGVSSNGIFSVKSAYELLDYPIGNGDHNFWRLAWSWKGPHSSRVFLWLLLHGRLKTRKELNRRHLALSTQCDRCGGPVEDILHTLRECVTARRMNLMRNTNDTSQEYWRVCFGVAVWRLWLWRNDVLFNHGSWESGFIATDIKARTQEILRCIHQPLHGKQQRVETLIRWKAPIWPCVSLNTDGARKGFGYAGASGLIRDSNGNWLMGFTINLGMYSVVSAELWGLLHGLRVAWEYGFRRLQVGVDNKSAVHLLEMAHPSTNEDAILVKAIRELLARDWIIHMEHVYKEANSVADFLASYSLTTPIGLHVFISPPPAIVGLLCNDAYGIAHSRLVLH</sequence>
<dbReference type="EMBL" id="CM039172">
    <property type="protein sequence ID" value="KAH9779859.1"/>
    <property type="molecule type" value="Genomic_DNA"/>
</dbReference>
<evidence type="ECO:0000313" key="2">
    <source>
        <dbReference type="Proteomes" id="UP000829398"/>
    </source>
</evidence>
<proteinExistence type="predicted"/>
<evidence type="ECO:0000313" key="1">
    <source>
        <dbReference type="EMBL" id="KAH9779859.1"/>
    </source>
</evidence>
<dbReference type="Proteomes" id="UP000829398">
    <property type="component" value="Chromosome 3"/>
</dbReference>
<gene>
    <name evidence="1" type="ORF">KPL71_007866</name>
</gene>
<comment type="caution">
    <text evidence="1">The sequence shown here is derived from an EMBL/GenBank/DDBJ whole genome shotgun (WGS) entry which is preliminary data.</text>
</comment>